<proteinExistence type="inferred from homology"/>
<sequence>MTPRPDATELDLRALRTAVERTLARFLEDKARGPLGPHIAKLIPVLHHFLDGGGKRVRPLYCCLGWHTLDDAPPTDDVLRAAAGIELFHTFALIQDDVMDRADTRHGRPTAHRLLAAQGPRSRAPWFGESVAILLGDLCEAWSAELLGGLGHPIARRPVDLMRSETIVGQYLDLCASGRDPGSVNSAFTVIHYKTTKYTVERPLQIGAALAGAEPALMDTYAAYAQPLGEAFQVYNDLEDVLPDSTKPDTGGSDLREGKHTVVLALALRSANVAQAELLDHLVGDPHLDAIELAQVRALIAATGAVDQAKRLVLERRRQALRVLEAAPFRPAAKRALDRLTAIAMPRAARWEAELDLG</sequence>
<evidence type="ECO:0000313" key="7">
    <source>
        <dbReference type="EMBL" id="AKT37833.1"/>
    </source>
</evidence>
<dbReference type="STRING" id="52.CMC5_019760"/>
<reference evidence="7" key="1">
    <citation type="submission" date="2015-07" db="EMBL/GenBank/DDBJ databases">
        <title>Genome analysis of myxobacterium Chondromyces crocatus Cm c5 reveals a high potential for natural compound synthesis and the genetic basis for the loss of fruiting body formation.</title>
        <authorList>
            <person name="Zaburannyi N."/>
            <person name="Bunk B."/>
            <person name="Maier J."/>
            <person name="Overmann J."/>
            <person name="Mueller R."/>
        </authorList>
    </citation>
    <scope>NUCLEOTIDE SEQUENCE [LARGE SCALE GENOMIC DNA]</scope>
    <source>
        <strain evidence="7">Cm c5</strain>
    </source>
</reference>
<evidence type="ECO:0000256" key="6">
    <source>
        <dbReference type="RuleBase" id="RU004466"/>
    </source>
</evidence>
<keyword evidence="5" id="KW-0460">Magnesium</keyword>
<evidence type="ECO:0000256" key="3">
    <source>
        <dbReference type="ARBA" id="ARBA00022679"/>
    </source>
</evidence>
<name>A0A0K1EB75_CHOCO</name>
<dbReference type="RefSeq" id="WP_050430148.1">
    <property type="nucleotide sequence ID" value="NZ_CP012159.1"/>
</dbReference>
<comment type="cofactor">
    <cofactor evidence="1">
        <name>Mg(2+)</name>
        <dbReference type="ChEBI" id="CHEBI:18420"/>
    </cofactor>
</comment>
<dbReference type="InterPro" id="IPR008949">
    <property type="entry name" value="Isoprenoid_synthase_dom_sf"/>
</dbReference>
<dbReference type="GO" id="GO:0000010">
    <property type="term" value="F:heptaprenyl diphosphate synthase activity"/>
    <property type="evidence" value="ECO:0007669"/>
    <property type="project" value="UniProtKB-EC"/>
</dbReference>
<keyword evidence="3 6" id="KW-0808">Transferase</keyword>
<evidence type="ECO:0000313" key="8">
    <source>
        <dbReference type="Proteomes" id="UP000067626"/>
    </source>
</evidence>
<evidence type="ECO:0000256" key="4">
    <source>
        <dbReference type="ARBA" id="ARBA00022723"/>
    </source>
</evidence>
<dbReference type="OrthoDB" id="9805316at2"/>
<dbReference type="PANTHER" id="PTHR12001:SF85">
    <property type="entry name" value="SHORT CHAIN ISOPRENYL DIPHOSPHATE SYNTHASE"/>
    <property type="match status" value="1"/>
</dbReference>
<dbReference type="GO" id="GO:0046872">
    <property type="term" value="F:metal ion binding"/>
    <property type="evidence" value="ECO:0007669"/>
    <property type="project" value="UniProtKB-KW"/>
</dbReference>
<dbReference type="EMBL" id="CP012159">
    <property type="protein sequence ID" value="AKT37833.1"/>
    <property type="molecule type" value="Genomic_DNA"/>
</dbReference>
<organism evidence="7 8">
    <name type="scientific">Chondromyces crocatus</name>
    <dbReference type="NCBI Taxonomy" id="52"/>
    <lineage>
        <taxon>Bacteria</taxon>
        <taxon>Pseudomonadati</taxon>
        <taxon>Myxococcota</taxon>
        <taxon>Polyangia</taxon>
        <taxon>Polyangiales</taxon>
        <taxon>Polyangiaceae</taxon>
        <taxon>Chondromyces</taxon>
    </lineage>
</organism>
<dbReference type="CDD" id="cd00685">
    <property type="entry name" value="Trans_IPPS_HT"/>
    <property type="match status" value="1"/>
</dbReference>
<dbReference type="PATRIC" id="fig|52.7.peg.2130"/>
<protein>
    <submittedName>
        <fullName evidence="7">Geranylgeranyl pyrophosphate synthase</fullName>
        <ecNumber evidence="7">2.5.1.30</ecNumber>
    </submittedName>
</protein>
<dbReference type="InterPro" id="IPR000092">
    <property type="entry name" value="Polyprenyl_synt"/>
</dbReference>
<dbReference type="KEGG" id="ccro:CMC5_019760"/>
<accession>A0A0K1EB75</accession>
<comment type="similarity">
    <text evidence="2 6">Belongs to the FPP/GGPP synthase family.</text>
</comment>
<keyword evidence="4" id="KW-0479">Metal-binding</keyword>
<dbReference type="Pfam" id="PF00348">
    <property type="entry name" value="polyprenyl_synt"/>
    <property type="match status" value="1"/>
</dbReference>
<dbReference type="SFLD" id="SFLDS00005">
    <property type="entry name" value="Isoprenoid_Synthase_Type_I"/>
    <property type="match status" value="1"/>
</dbReference>
<dbReference type="Gene3D" id="1.10.600.10">
    <property type="entry name" value="Farnesyl Diphosphate Synthase"/>
    <property type="match status" value="1"/>
</dbReference>
<evidence type="ECO:0000256" key="2">
    <source>
        <dbReference type="ARBA" id="ARBA00006706"/>
    </source>
</evidence>
<dbReference type="PANTHER" id="PTHR12001">
    <property type="entry name" value="GERANYLGERANYL PYROPHOSPHATE SYNTHASE"/>
    <property type="match status" value="1"/>
</dbReference>
<evidence type="ECO:0000256" key="1">
    <source>
        <dbReference type="ARBA" id="ARBA00001946"/>
    </source>
</evidence>
<evidence type="ECO:0000256" key="5">
    <source>
        <dbReference type="ARBA" id="ARBA00022842"/>
    </source>
</evidence>
<dbReference type="AlphaFoldDB" id="A0A0K1EB75"/>
<keyword evidence="8" id="KW-1185">Reference proteome</keyword>
<dbReference type="EC" id="2.5.1.30" evidence="7"/>
<dbReference type="SUPFAM" id="SSF48576">
    <property type="entry name" value="Terpenoid synthases"/>
    <property type="match status" value="1"/>
</dbReference>
<gene>
    <name evidence="7" type="ORF">CMC5_019760</name>
</gene>
<dbReference type="Proteomes" id="UP000067626">
    <property type="component" value="Chromosome"/>
</dbReference>
<dbReference type="GO" id="GO:0008299">
    <property type="term" value="P:isoprenoid biosynthetic process"/>
    <property type="evidence" value="ECO:0007669"/>
    <property type="project" value="InterPro"/>
</dbReference>